<evidence type="ECO:0000313" key="2">
    <source>
        <dbReference type="Proteomes" id="UP001211044"/>
    </source>
</evidence>
<sequence>MKTGLAGLQLALLQDELEAILGDYTPDFGIWQGAAAAAARSQAEVICGQLVALVACARELHGQVVALGA</sequence>
<dbReference type="AlphaFoldDB" id="A0AB38XNT0"/>
<dbReference type="KEGG" id="wne:PIG85_10320"/>
<gene>
    <name evidence="1" type="ORF">PIG85_10320</name>
</gene>
<organism evidence="1 2">
    <name type="scientific">Winkia neuii subsp. anitrata</name>
    <dbReference type="NCBI Taxonomy" id="29318"/>
    <lineage>
        <taxon>Bacteria</taxon>
        <taxon>Bacillati</taxon>
        <taxon>Actinomycetota</taxon>
        <taxon>Actinomycetes</taxon>
        <taxon>Actinomycetales</taxon>
        <taxon>Actinomycetaceae</taxon>
        <taxon>Winkia</taxon>
    </lineage>
</organism>
<proteinExistence type="predicted"/>
<evidence type="ECO:0000313" key="1">
    <source>
        <dbReference type="EMBL" id="WCE46022.1"/>
    </source>
</evidence>
<protein>
    <submittedName>
        <fullName evidence="1">Uncharacterized protein</fullName>
    </submittedName>
</protein>
<dbReference type="Proteomes" id="UP001211044">
    <property type="component" value="Chromosome"/>
</dbReference>
<reference evidence="1" key="1">
    <citation type="submission" date="2023-01" db="EMBL/GenBank/DDBJ databases">
        <title>Comparative Genomic Analysis of the Clinically-Derived Winkia Strain NY0527 Provides Evidence into the Taxonomic Reassignment of Winkia neuii and Characterizes Their Virulence Traits.</title>
        <authorList>
            <person name="Cai X."/>
            <person name="Peng Y."/>
            <person name="Li M."/>
            <person name="Qiu Y."/>
            <person name="Wang Y."/>
            <person name="Xu L."/>
            <person name="Hou Q."/>
        </authorList>
    </citation>
    <scope>NUCLEOTIDE SEQUENCE</scope>
    <source>
        <strain evidence="1">NY0527</strain>
    </source>
</reference>
<accession>A0AB38XNT0</accession>
<dbReference type="RefSeq" id="WP_004807913.1">
    <property type="nucleotide sequence ID" value="NZ_CP116394.1"/>
</dbReference>
<name>A0AB38XNT0_9ACTO</name>
<dbReference type="EMBL" id="CP116394">
    <property type="protein sequence ID" value="WCE46022.1"/>
    <property type="molecule type" value="Genomic_DNA"/>
</dbReference>